<accession>A0A9D1W5L1</accession>
<dbReference type="SFLD" id="SFLDG01135">
    <property type="entry name" value="C1.5.6:_HAD__Beta-PGM__Phospha"/>
    <property type="match status" value="1"/>
</dbReference>
<keyword evidence="1" id="KW-0378">Hydrolase</keyword>
<dbReference type="SFLD" id="SFLDS00003">
    <property type="entry name" value="Haloacid_Dehalogenase"/>
    <property type="match status" value="1"/>
</dbReference>
<dbReference type="InterPro" id="IPR023198">
    <property type="entry name" value="PGP-like_dom2"/>
</dbReference>
<evidence type="ECO:0000313" key="2">
    <source>
        <dbReference type="Proteomes" id="UP000886780"/>
    </source>
</evidence>
<protein>
    <submittedName>
        <fullName evidence="1">HAD family hydrolase</fullName>
    </submittedName>
</protein>
<dbReference type="EMBL" id="DXEU01000182">
    <property type="protein sequence ID" value="HIX53121.1"/>
    <property type="molecule type" value="Genomic_DNA"/>
</dbReference>
<name>A0A9D1W5L1_9FIRM</name>
<sequence length="220" mass="24667">MPMKKYLLFDLDGTLTDPEEGITKAVQLALAHFGIQVEDRTSLRPFIGPPLWDQFQEYAGLSAEQSDEAVKVFRQYYLEKGVYENREYDGIRQMLGALKCAGYRLYVATSKPETTAGIVMKYFGFTDYFAYVAGADLEGTRVRKADVIRYLLEKEGIADPREAVMIGDRKHDILGAKEVGMESIGVLYGYGSREELEEAGAGRIAASVEELEEYLLSQVD</sequence>
<dbReference type="Pfam" id="PF13419">
    <property type="entry name" value="HAD_2"/>
    <property type="match status" value="1"/>
</dbReference>
<proteinExistence type="predicted"/>
<dbReference type="InterPro" id="IPR050155">
    <property type="entry name" value="HAD-like_hydrolase_sf"/>
</dbReference>
<dbReference type="PANTHER" id="PTHR43434">
    <property type="entry name" value="PHOSPHOGLYCOLATE PHOSPHATASE"/>
    <property type="match status" value="1"/>
</dbReference>
<reference evidence="1" key="2">
    <citation type="submission" date="2021-04" db="EMBL/GenBank/DDBJ databases">
        <authorList>
            <person name="Gilroy R."/>
        </authorList>
    </citation>
    <scope>NUCLEOTIDE SEQUENCE</scope>
    <source>
        <strain evidence="1">ChiGjej4B4-12881</strain>
    </source>
</reference>
<dbReference type="CDD" id="cd04302">
    <property type="entry name" value="HAD_5NT"/>
    <property type="match status" value="1"/>
</dbReference>
<dbReference type="InterPro" id="IPR036412">
    <property type="entry name" value="HAD-like_sf"/>
</dbReference>
<gene>
    <name evidence="1" type="ORF">IAA28_10005</name>
</gene>
<dbReference type="InterPro" id="IPR023214">
    <property type="entry name" value="HAD_sf"/>
</dbReference>
<organism evidence="1 2">
    <name type="scientific">Candidatus Lachnoclostridium stercoripullorum</name>
    <dbReference type="NCBI Taxonomy" id="2838635"/>
    <lineage>
        <taxon>Bacteria</taxon>
        <taxon>Bacillati</taxon>
        <taxon>Bacillota</taxon>
        <taxon>Clostridia</taxon>
        <taxon>Lachnospirales</taxon>
        <taxon>Lachnospiraceae</taxon>
    </lineage>
</organism>
<dbReference type="GO" id="GO:0005829">
    <property type="term" value="C:cytosol"/>
    <property type="evidence" value="ECO:0007669"/>
    <property type="project" value="TreeGrafter"/>
</dbReference>
<dbReference type="GO" id="GO:0016787">
    <property type="term" value="F:hydrolase activity"/>
    <property type="evidence" value="ECO:0007669"/>
    <property type="project" value="UniProtKB-KW"/>
</dbReference>
<dbReference type="InterPro" id="IPR006439">
    <property type="entry name" value="HAD-SF_hydro_IA"/>
</dbReference>
<dbReference type="FunFam" id="3.40.50.1000:FF:000022">
    <property type="entry name" value="Phosphoglycolate phosphatase"/>
    <property type="match status" value="1"/>
</dbReference>
<dbReference type="NCBIfam" id="TIGR01549">
    <property type="entry name" value="HAD-SF-IA-v1"/>
    <property type="match status" value="1"/>
</dbReference>
<dbReference type="PANTHER" id="PTHR43434:SF20">
    <property type="entry name" value="5'-NUCLEOTIDASE"/>
    <property type="match status" value="1"/>
</dbReference>
<dbReference type="Proteomes" id="UP000886780">
    <property type="component" value="Unassembled WGS sequence"/>
</dbReference>
<dbReference type="InterPro" id="IPR041492">
    <property type="entry name" value="HAD_2"/>
</dbReference>
<dbReference type="AlphaFoldDB" id="A0A9D1W5L1"/>
<dbReference type="GO" id="GO:0004713">
    <property type="term" value="F:protein tyrosine kinase activity"/>
    <property type="evidence" value="ECO:0007669"/>
    <property type="project" value="TreeGrafter"/>
</dbReference>
<evidence type="ECO:0000313" key="1">
    <source>
        <dbReference type="EMBL" id="HIX53121.1"/>
    </source>
</evidence>
<dbReference type="Gene3D" id="3.40.50.1000">
    <property type="entry name" value="HAD superfamily/HAD-like"/>
    <property type="match status" value="1"/>
</dbReference>
<reference evidence="1" key="1">
    <citation type="journal article" date="2021" name="PeerJ">
        <title>Extensive microbial diversity within the chicken gut microbiome revealed by metagenomics and culture.</title>
        <authorList>
            <person name="Gilroy R."/>
            <person name="Ravi A."/>
            <person name="Getino M."/>
            <person name="Pursley I."/>
            <person name="Horton D.L."/>
            <person name="Alikhan N.F."/>
            <person name="Baker D."/>
            <person name="Gharbi K."/>
            <person name="Hall N."/>
            <person name="Watson M."/>
            <person name="Adriaenssens E.M."/>
            <person name="Foster-Nyarko E."/>
            <person name="Jarju S."/>
            <person name="Secka A."/>
            <person name="Antonio M."/>
            <person name="Oren A."/>
            <person name="Chaudhuri R.R."/>
            <person name="La Ragione R."/>
            <person name="Hildebrand F."/>
            <person name="Pallen M.J."/>
        </authorList>
    </citation>
    <scope>NUCLEOTIDE SEQUENCE</scope>
    <source>
        <strain evidence="1">ChiGjej4B4-12881</strain>
    </source>
</reference>
<comment type="caution">
    <text evidence="1">The sequence shown here is derived from an EMBL/GenBank/DDBJ whole genome shotgun (WGS) entry which is preliminary data.</text>
</comment>
<dbReference type="SUPFAM" id="SSF56784">
    <property type="entry name" value="HAD-like"/>
    <property type="match status" value="1"/>
</dbReference>
<dbReference type="SFLD" id="SFLDG01129">
    <property type="entry name" value="C1.5:_HAD__Beta-PGM__Phosphata"/>
    <property type="match status" value="1"/>
</dbReference>
<dbReference type="Gene3D" id="1.10.150.240">
    <property type="entry name" value="Putative phosphatase, domain 2"/>
    <property type="match status" value="1"/>
</dbReference>